<reference evidence="2 3" key="1">
    <citation type="submission" date="2017-05" db="EMBL/GenBank/DDBJ databases">
        <authorList>
            <person name="Varghese N."/>
            <person name="Submissions S."/>
        </authorList>
    </citation>
    <scope>NUCLEOTIDE SEQUENCE [LARGE SCALE GENOMIC DNA]</scope>
    <source>
        <strain evidence="2 3">DSM 27040</strain>
    </source>
</reference>
<accession>A0A521E279</accession>
<organism evidence="2 3">
    <name type="scientific">Saccharicrinis carchari</name>
    <dbReference type="NCBI Taxonomy" id="1168039"/>
    <lineage>
        <taxon>Bacteria</taxon>
        <taxon>Pseudomonadati</taxon>
        <taxon>Bacteroidota</taxon>
        <taxon>Bacteroidia</taxon>
        <taxon>Marinilabiliales</taxon>
        <taxon>Marinilabiliaceae</taxon>
        <taxon>Saccharicrinis</taxon>
    </lineage>
</organism>
<proteinExistence type="predicted"/>
<feature type="domain" description="NadR/Ttd14 AAA" evidence="1">
    <location>
        <begin position="2"/>
        <end position="155"/>
    </location>
</feature>
<protein>
    <submittedName>
        <fullName evidence="2">Nicotinamide riboside kinase</fullName>
    </submittedName>
</protein>
<dbReference type="EMBL" id="FXTB01000007">
    <property type="protein sequence ID" value="SMO77411.1"/>
    <property type="molecule type" value="Genomic_DNA"/>
</dbReference>
<name>A0A521E279_SACCC</name>
<evidence type="ECO:0000313" key="3">
    <source>
        <dbReference type="Proteomes" id="UP000319040"/>
    </source>
</evidence>
<dbReference type="Gene3D" id="3.40.50.300">
    <property type="entry name" value="P-loop containing nucleotide triphosphate hydrolases"/>
    <property type="match status" value="1"/>
</dbReference>
<dbReference type="InterPro" id="IPR038727">
    <property type="entry name" value="NadR/Ttd14_AAA_dom"/>
</dbReference>
<evidence type="ECO:0000313" key="2">
    <source>
        <dbReference type="EMBL" id="SMO77411.1"/>
    </source>
</evidence>
<dbReference type="OrthoDB" id="9151999at2"/>
<keyword evidence="2" id="KW-0418">Kinase</keyword>
<evidence type="ECO:0000259" key="1">
    <source>
        <dbReference type="Pfam" id="PF13521"/>
    </source>
</evidence>
<dbReference type="CDD" id="cd02019">
    <property type="entry name" value="NK"/>
    <property type="match status" value="1"/>
</dbReference>
<dbReference type="GO" id="GO:0016301">
    <property type="term" value="F:kinase activity"/>
    <property type="evidence" value="ECO:0007669"/>
    <property type="project" value="UniProtKB-KW"/>
</dbReference>
<dbReference type="SUPFAM" id="SSF52540">
    <property type="entry name" value="P-loop containing nucleoside triphosphate hydrolases"/>
    <property type="match status" value="1"/>
</dbReference>
<dbReference type="RefSeq" id="WP_142533979.1">
    <property type="nucleotide sequence ID" value="NZ_FXTB01000007.1"/>
</dbReference>
<dbReference type="InterPro" id="IPR027417">
    <property type="entry name" value="P-loop_NTPase"/>
</dbReference>
<gene>
    <name evidence="2" type="ORF">SAMN06265379_10795</name>
</gene>
<dbReference type="PANTHER" id="PTHR37512:SF1">
    <property type="entry name" value="NADR_TTD14 AAA DOMAIN-CONTAINING PROTEIN"/>
    <property type="match status" value="1"/>
</dbReference>
<dbReference type="AlphaFoldDB" id="A0A521E279"/>
<keyword evidence="3" id="KW-1185">Reference proteome</keyword>
<dbReference type="Proteomes" id="UP000319040">
    <property type="component" value="Unassembled WGS sequence"/>
</dbReference>
<keyword evidence="2" id="KW-0808">Transferase</keyword>
<dbReference type="Pfam" id="PF13521">
    <property type="entry name" value="AAA_28"/>
    <property type="match status" value="1"/>
</dbReference>
<dbReference type="InterPro" id="IPR052735">
    <property type="entry name" value="NAD_biosynth-regulator"/>
</dbReference>
<sequence length="172" mass="20618">MKIVLTGPECVGKSTLSGQLAHIYKGDHVKEFAREYVENLKRPYRYNDVVAIAKQQLKEYDDRTDRARYCFFDTYLIVTKVWFMQVFNKLPGWFEEELAKRPVDFYLLLKNDITWQPDGVRENKDKRTFLFNLYKTELERYGYAYKIIEGKGEKRLTNAFEAIEERFKKIII</sequence>
<dbReference type="PANTHER" id="PTHR37512">
    <property type="entry name" value="TRIFUNCTIONAL NAD BIOSYNTHESIS/REGULATOR PROTEIN NADR"/>
    <property type="match status" value="1"/>
</dbReference>